<dbReference type="PROSITE" id="PS51063">
    <property type="entry name" value="HTH_CRP_2"/>
    <property type="match status" value="1"/>
</dbReference>
<organism evidence="6 7">
    <name type="scientific">Brevundimonas intermedia</name>
    <dbReference type="NCBI Taxonomy" id="74315"/>
    <lineage>
        <taxon>Bacteria</taxon>
        <taxon>Pseudomonadati</taxon>
        <taxon>Pseudomonadota</taxon>
        <taxon>Alphaproteobacteria</taxon>
        <taxon>Caulobacterales</taxon>
        <taxon>Caulobacteraceae</taxon>
        <taxon>Brevundimonas</taxon>
    </lineage>
</organism>
<dbReference type="RefSeq" id="WP_135193584.1">
    <property type="nucleotide sequence ID" value="NZ_SPVH01000002.1"/>
</dbReference>
<feature type="domain" description="HTH crp-type" evidence="5">
    <location>
        <begin position="145"/>
        <end position="219"/>
    </location>
</feature>
<dbReference type="GO" id="GO:0006355">
    <property type="term" value="P:regulation of DNA-templated transcription"/>
    <property type="evidence" value="ECO:0007669"/>
    <property type="project" value="InterPro"/>
</dbReference>
<keyword evidence="3" id="KW-0804">Transcription</keyword>
<keyword evidence="2" id="KW-0238">DNA-binding</keyword>
<dbReference type="Gene3D" id="2.60.120.10">
    <property type="entry name" value="Jelly Rolls"/>
    <property type="match status" value="1"/>
</dbReference>
<keyword evidence="7" id="KW-1185">Reference proteome</keyword>
<dbReference type="SUPFAM" id="SSF46785">
    <property type="entry name" value="Winged helix' DNA-binding domain"/>
    <property type="match status" value="1"/>
</dbReference>
<dbReference type="Pfam" id="PF13545">
    <property type="entry name" value="HTH_Crp_2"/>
    <property type="match status" value="1"/>
</dbReference>
<evidence type="ECO:0000256" key="1">
    <source>
        <dbReference type="ARBA" id="ARBA00023015"/>
    </source>
</evidence>
<dbReference type="InterPro" id="IPR018490">
    <property type="entry name" value="cNMP-bd_dom_sf"/>
</dbReference>
<name>A0A4Y9S2B3_9CAUL</name>
<proteinExistence type="predicted"/>
<dbReference type="CDD" id="cd00038">
    <property type="entry name" value="CAP_ED"/>
    <property type="match status" value="1"/>
</dbReference>
<keyword evidence="1" id="KW-0805">Transcription regulation</keyword>
<dbReference type="InterPro" id="IPR014710">
    <property type="entry name" value="RmlC-like_jellyroll"/>
</dbReference>
<dbReference type="InterPro" id="IPR036390">
    <property type="entry name" value="WH_DNA-bd_sf"/>
</dbReference>
<dbReference type="InterPro" id="IPR012318">
    <property type="entry name" value="HTH_CRP"/>
</dbReference>
<dbReference type="SMART" id="SM00419">
    <property type="entry name" value="HTH_CRP"/>
    <property type="match status" value="1"/>
</dbReference>
<dbReference type="Proteomes" id="UP000298216">
    <property type="component" value="Unassembled WGS sequence"/>
</dbReference>
<dbReference type="OrthoDB" id="7584044at2"/>
<dbReference type="GO" id="GO:0003677">
    <property type="term" value="F:DNA binding"/>
    <property type="evidence" value="ECO:0007669"/>
    <property type="project" value="UniProtKB-KW"/>
</dbReference>
<gene>
    <name evidence="6" type="ORF">EGY25_03035</name>
</gene>
<dbReference type="Gene3D" id="1.10.10.10">
    <property type="entry name" value="Winged helix-like DNA-binding domain superfamily/Winged helix DNA-binding domain"/>
    <property type="match status" value="1"/>
</dbReference>
<evidence type="ECO:0000259" key="4">
    <source>
        <dbReference type="PROSITE" id="PS50042"/>
    </source>
</evidence>
<dbReference type="PROSITE" id="PS50042">
    <property type="entry name" value="CNMP_BINDING_3"/>
    <property type="match status" value="1"/>
</dbReference>
<sequence length="239" mass="26993">MLDVLIRKLESRDDLSRSQREAILNLPCEHRTARPGDLIVKEGERQTTSLMLICGFAGRFALLGNGGRQFTELAVPGDFMDLHSLVMKRLDHSVLAISDCNMATIPHRALRELIARDPHLGRLFWLETVVDAAIHRVWLVGLGRQDAQARMAHLFCETQTRLDAVGLADQDGFDFPLSQAELADVLGLSAVHVNRTLMSLRSAGLMEWRDGRVTIGDWKRMVQTAEFEPLYLRLWKEPV</sequence>
<dbReference type="AlphaFoldDB" id="A0A4Y9S2B3"/>
<reference evidence="6 7" key="1">
    <citation type="submission" date="2019-03" db="EMBL/GenBank/DDBJ databases">
        <title>Draft genome of Brevundimonas sp. a heavy metal resistant soil bacteria.</title>
        <authorList>
            <person name="Soto J."/>
        </authorList>
    </citation>
    <scope>NUCLEOTIDE SEQUENCE [LARGE SCALE GENOMIC DNA]</scope>
    <source>
        <strain evidence="6 7">B-10</strain>
    </source>
</reference>
<evidence type="ECO:0000256" key="2">
    <source>
        <dbReference type="ARBA" id="ARBA00023125"/>
    </source>
</evidence>
<dbReference type="InterPro" id="IPR036388">
    <property type="entry name" value="WH-like_DNA-bd_sf"/>
</dbReference>
<dbReference type="SUPFAM" id="SSF51206">
    <property type="entry name" value="cAMP-binding domain-like"/>
    <property type="match status" value="1"/>
</dbReference>
<dbReference type="EMBL" id="SPVH01000002">
    <property type="protein sequence ID" value="TFW14196.1"/>
    <property type="molecule type" value="Genomic_DNA"/>
</dbReference>
<dbReference type="InterPro" id="IPR000595">
    <property type="entry name" value="cNMP-bd_dom"/>
</dbReference>
<accession>A0A4Y9S2B3</accession>
<comment type="caution">
    <text evidence="6">The sequence shown here is derived from an EMBL/GenBank/DDBJ whole genome shotgun (WGS) entry which is preliminary data.</text>
</comment>
<protein>
    <submittedName>
        <fullName evidence="6">Crp/Fnr family transcriptional regulator</fullName>
    </submittedName>
</protein>
<evidence type="ECO:0000259" key="5">
    <source>
        <dbReference type="PROSITE" id="PS51063"/>
    </source>
</evidence>
<evidence type="ECO:0000313" key="7">
    <source>
        <dbReference type="Proteomes" id="UP000298216"/>
    </source>
</evidence>
<dbReference type="Pfam" id="PF00027">
    <property type="entry name" value="cNMP_binding"/>
    <property type="match status" value="1"/>
</dbReference>
<feature type="domain" description="Cyclic nucleotide-binding" evidence="4">
    <location>
        <begin position="11"/>
        <end position="114"/>
    </location>
</feature>
<evidence type="ECO:0000256" key="3">
    <source>
        <dbReference type="ARBA" id="ARBA00023163"/>
    </source>
</evidence>
<evidence type="ECO:0000313" key="6">
    <source>
        <dbReference type="EMBL" id="TFW14196.1"/>
    </source>
</evidence>